<dbReference type="PANTHER" id="PTHR37450:SF1">
    <property type="entry name" value="CIPC PROTEIN"/>
    <property type="match status" value="1"/>
</dbReference>
<dbReference type="InterPro" id="IPR022234">
    <property type="entry name" value="DUF3759"/>
</dbReference>
<sequence length="272" mass="29786">MHAKTILALGLISVAVSAAKPTVYLIRHGEKPSDGGNGLSAQGLERSQCLRTVFGRASSYNIGYIMAQTPKSDGKRARPYETVEPLAGDLGLTVDTSCDRDDPKCVRDVVEGYTGSGNILICWEHGALTDIVSQLGDDNAPTYPDDRFDLIWTDPSPYSDITAQTSEQYNDSDQAQAYDQYQSFSQSDEHKAKLSHELIAAAASYEAAKAYENHVRQNGQPASHAEAKEILAGFAGAFIDREFETKGLDFIDREQAKRHAERQLADVSSQDY</sequence>
<evidence type="ECO:0000313" key="3">
    <source>
        <dbReference type="Proteomes" id="UP000654922"/>
    </source>
</evidence>
<proteinExistence type="predicted"/>
<dbReference type="AlphaFoldDB" id="A0A8H6PX90"/>
<comment type="caution">
    <text evidence="2">The sequence shown here is derived from an EMBL/GenBank/DDBJ whole genome shotgun (WGS) entry which is preliminary data.</text>
</comment>
<name>A0A8H6PX90_9EURO</name>
<dbReference type="Pfam" id="PF12585">
    <property type="entry name" value="DUF3759"/>
    <property type="match status" value="1"/>
</dbReference>
<protein>
    <recommendedName>
        <fullName evidence="4">Phosphoglycerate mutase family protein</fullName>
    </recommendedName>
</protein>
<feature type="chain" id="PRO_5034074685" description="Phosphoglycerate mutase family protein" evidence="1">
    <location>
        <begin position="19"/>
        <end position="272"/>
    </location>
</feature>
<evidence type="ECO:0008006" key="4">
    <source>
        <dbReference type="Google" id="ProtNLM"/>
    </source>
</evidence>
<feature type="signal peptide" evidence="1">
    <location>
        <begin position="1"/>
        <end position="18"/>
    </location>
</feature>
<keyword evidence="1" id="KW-0732">Signal</keyword>
<accession>A0A8H6PX90</accession>
<dbReference type="PANTHER" id="PTHR37450">
    <property type="entry name" value="CIPC PROTEIN"/>
    <property type="match status" value="1"/>
</dbReference>
<evidence type="ECO:0000313" key="2">
    <source>
        <dbReference type="EMBL" id="KAF7161706.1"/>
    </source>
</evidence>
<organism evidence="2 3">
    <name type="scientific">Aspergillus felis</name>
    <dbReference type="NCBI Taxonomy" id="1287682"/>
    <lineage>
        <taxon>Eukaryota</taxon>
        <taxon>Fungi</taxon>
        <taxon>Dikarya</taxon>
        <taxon>Ascomycota</taxon>
        <taxon>Pezizomycotina</taxon>
        <taxon>Eurotiomycetes</taxon>
        <taxon>Eurotiomycetidae</taxon>
        <taxon>Eurotiales</taxon>
        <taxon>Aspergillaceae</taxon>
        <taxon>Aspergillus</taxon>
        <taxon>Aspergillus subgen. Fumigati</taxon>
    </lineage>
</organism>
<gene>
    <name evidence="2" type="ORF">CNMCM5623_007193</name>
</gene>
<dbReference type="OrthoDB" id="425925at2759"/>
<evidence type="ECO:0000256" key="1">
    <source>
        <dbReference type="SAM" id="SignalP"/>
    </source>
</evidence>
<dbReference type="Proteomes" id="UP000654922">
    <property type="component" value="Unassembled WGS sequence"/>
</dbReference>
<dbReference type="EMBL" id="JACBAE010001360">
    <property type="protein sequence ID" value="KAF7161706.1"/>
    <property type="molecule type" value="Genomic_DNA"/>
</dbReference>
<reference evidence="2" key="1">
    <citation type="submission" date="2020-06" db="EMBL/GenBank/DDBJ databases">
        <title>Draft genome sequences of strains closely related to Aspergillus parafelis and Aspergillus hiratsukae.</title>
        <authorList>
            <person name="Dos Santos R.A.C."/>
            <person name="Rivero-Menendez O."/>
            <person name="Steenwyk J.L."/>
            <person name="Mead M.E."/>
            <person name="Goldman G.H."/>
            <person name="Alastruey-Izquierdo A."/>
            <person name="Rokas A."/>
        </authorList>
    </citation>
    <scope>NUCLEOTIDE SEQUENCE</scope>
    <source>
        <strain evidence="2">CNM-CM5623</strain>
    </source>
</reference>